<dbReference type="InterPro" id="IPR036390">
    <property type="entry name" value="WH_DNA-bd_sf"/>
</dbReference>
<dbReference type="PRINTS" id="PR00598">
    <property type="entry name" value="HTHMARR"/>
</dbReference>
<evidence type="ECO:0000256" key="1">
    <source>
        <dbReference type="ARBA" id="ARBA00023015"/>
    </source>
</evidence>
<dbReference type="PROSITE" id="PS01117">
    <property type="entry name" value="HTH_MARR_1"/>
    <property type="match status" value="1"/>
</dbReference>
<dbReference type="Gene3D" id="1.10.10.10">
    <property type="entry name" value="Winged helix-like DNA-binding domain superfamily/Winged helix DNA-binding domain"/>
    <property type="match status" value="1"/>
</dbReference>
<evidence type="ECO:0000313" key="6">
    <source>
        <dbReference type="Proteomes" id="UP000199589"/>
    </source>
</evidence>
<dbReference type="InterPro" id="IPR036388">
    <property type="entry name" value="WH-like_DNA-bd_sf"/>
</dbReference>
<dbReference type="Pfam" id="PF12802">
    <property type="entry name" value="MarR_2"/>
    <property type="match status" value="1"/>
</dbReference>
<dbReference type="PANTHER" id="PTHR42756">
    <property type="entry name" value="TRANSCRIPTIONAL REGULATOR, MARR"/>
    <property type="match status" value="1"/>
</dbReference>
<keyword evidence="2 5" id="KW-0238">DNA-binding</keyword>
<evidence type="ECO:0000259" key="4">
    <source>
        <dbReference type="PROSITE" id="PS50995"/>
    </source>
</evidence>
<reference evidence="6" key="1">
    <citation type="submission" date="2016-10" db="EMBL/GenBank/DDBJ databases">
        <authorList>
            <person name="Varghese N."/>
            <person name="Submissions S."/>
        </authorList>
    </citation>
    <scope>NUCLEOTIDE SEQUENCE [LARGE SCALE GENOMIC DNA]</scope>
    <source>
        <strain evidence="6">DSM 16108</strain>
    </source>
</reference>
<dbReference type="InterPro" id="IPR023187">
    <property type="entry name" value="Tscrpt_reg_MarR-type_CS"/>
</dbReference>
<dbReference type="STRING" id="258723.GCA_900169305_00936"/>
<proteinExistence type="predicted"/>
<keyword evidence="3" id="KW-0804">Transcription</keyword>
<dbReference type="PROSITE" id="PS50995">
    <property type="entry name" value="HTH_MARR_2"/>
    <property type="match status" value="1"/>
</dbReference>
<feature type="domain" description="HTH marR-type" evidence="4">
    <location>
        <begin position="1"/>
        <end position="132"/>
    </location>
</feature>
<protein>
    <submittedName>
        <fullName evidence="5">DNA-binding transcriptional regulator, MarR family</fullName>
    </submittedName>
</protein>
<organism evidence="5 6">
    <name type="scientific">Marinilactibacillus piezotolerans</name>
    <dbReference type="NCBI Taxonomy" id="258723"/>
    <lineage>
        <taxon>Bacteria</taxon>
        <taxon>Bacillati</taxon>
        <taxon>Bacillota</taxon>
        <taxon>Bacilli</taxon>
        <taxon>Lactobacillales</taxon>
        <taxon>Carnobacteriaceae</taxon>
        <taxon>Marinilactibacillus</taxon>
    </lineage>
</organism>
<accession>A0A1I3YXR4</accession>
<dbReference type="PANTHER" id="PTHR42756:SF1">
    <property type="entry name" value="TRANSCRIPTIONAL REPRESSOR OF EMRAB OPERON"/>
    <property type="match status" value="1"/>
</dbReference>
<name>A0A1I3YXR4_9LACT</name>
<sequence length="144" mass="16554">MSLMRFINRTSRLSEMYRNEKLKKYGLSGMHHTYILNICNNPGVTQDQLAEIIFVNKSNVARQLAVLEKSGFVMREPNPSDGRKLLVYPTEKAHTVYPKVVEILKEWNEIILDGFSSAEKDLLEKTMSDVMKKAKTAVDTMEKE</sequence>
<dbReference type="SUPFAM" id="SSF46785">
    <property type="entry name" value="Winged helix' DNA-binding domain"/>
    <property type="match status" value="1"/>
</dbReference>
<evidence type="ECO:0000313" key="5">
    <source>
        <dbReference type="EMBL" id="SFK36633.1"/>
    </source>
</evidence>
<dbReference type="Proteomes" id="UP000199589">
    <property type="component" value="Unassembled WGS sequence"/>
</dbReference>
<evidence type="ECO:0000256" key="3">
    <source>
        <dbReference type="ARBA" id="ARBA00023163"/>
    </source>
</evidence>
<dbReference type="GO" id="GO:0003700">
    <property type="term" value="F:DNA-binding transcription factor activity"/>
    <property type="evidence" value="ECO:0007669"/>
    <property type="project" value="InterPro"/>
</dbReference>
<dbReference type="GO" id="GO:0003677">
    <property type="term" value="F:DNA binding"/>
    <property type="evidence" value="ECO:0007669"/>
    <property type="project" value="UniProtKB-KW"/>
</dbReference>
<keyword evidence="6" id="KW-1185">Reference proteome</keyword>
<dbReference type="SMART" id="SM00347">
    <property type="entry name" value="HTH_MARR"/>
    <property type="match status" value="1"/>
</dbReference>
<dbReference type="EMBL" id="FOSJ01000026">
    <property type="protein sequence ID" value="SFK36633.1"/>
    <property type="molecule type" value="Genomic_DNA"/>
</dbReference>
<gene>
    <name evidence="5" type="ORF">SAMN04488569_102621</name>
</gene>
<dbReference type="InterPro" id="IPR000835">
    <property type="entry name" value="HTH_MarR-typ"/>
</dbReference>
<evidence type="ECO:0000256" key="2">
    <source>
        <dbReference type="ARBA" id="ARBA00023125"/>
    </source>
</evidence>
<dbReference type="AlphaFoldDB" id="A0A1I3YXR4"/>
<keyword evidence="1" id="KW-0805">Transcription regulation</keyword>